<dbReference type="Pfam" id="PF07686">
    <property type="entry name" value="V-set"/>
    <property type="match status" value="1"/>
</dbReference>
<evidence type="ECO:0000256" key="2">
    <source>
        <dbReference type="ARBA" id="ARBA00023180"/>
    </source>
</evidence>
<proteinExistence type="predicted"/>
<dbReference type="OMA" id="RAHPYWI"/>
<keyword evidence="1" id="KW-1015">Disulfide bond</keyword>
<organism evidence="6 7">
    <name type="scientific">Xenopus tropicalis</name>
    <name type="common">Western clawed frog</name>
    <name type="synonym">Silurana tropicalis</name>
    <dbReference type="NCBI Taxonomy" id="8364"/>
    <lineage>
        <taxon>Eukaryota</taxon>
        <taxon>Metazoa</taxon>
        <taxon>Chordata</taxon>
        <taxon>Craniata</taxon>
        <taxon>Vertebrata</taxon>
        <taxon>Euteleostomi</taxon>
        <taxon>Amphibia</taxon>
        <taxon>Batrachia</taxon>
        <taxon>Anura</taxon>
        <taxon>Pipoidea</taxon>
        <taxon>Pipidae</taxon>
        <taxon>Xenopodinae</taxon>
        <taxon>Xenopus</taxon>
        <taxon>Silurana</taxon>
    </lineage>
</organism>
<dbReference type="SUPFAM" id="SSF48726">
    <property type="entry name" value="Immunoglobulin"/>
    <property type="match status" value="1"/>
</dbReference>
<name>A0A8J0R656_XENTR</name>
<feature type="transmembrane region" description="Helical" evidence="3">
    <location>
        <begin position="332"/>
        <end position="354"/>
    </location>
</feature>
<evidence type="ECO:0000259" key="5">
    <source>
        <dbReference type="SMART" id="SM00406"/>
    </source>
</evidence>
<dbReference type="InterPro" id="IPR013106">
    <property type="entry name" value="Ig_V-set"/>
</dbReference>
<dbReference type="AlphaFoldDB" id="A0A8J0R656"/>
<evidence type="ECO:0000313" key="8">
    <source>
        <dbReference type="Xenbase" id="XB-GENE-29086567"/>
    </source>
</evidence>
<dbReference type="OrthoDB" id="9939255at2759"/>
<keyword evidence="3" id="KW-0812">Transmembrane</keyword>
<dbReference type="InterPro" id="IPR013783">
    <property type="entry name" value="Ig-like_fold"/>
</dbReference>
<evidence type="ECO:0000256" key="1">
    <source>
        <dbReference type="ARBA" id="ARBA00023157"/>
    </source>
</evidence>
<dbReference type="KEGG" id="xtr:101732913"/>
<evidence type="ECO:0000256" key="4">
    <source>
        <dbReference type="SAM" id="SignalP"/>
    </source>
</evidence>
<evidence type="ECO:0000313" key="6">
    <source>
        <dbReference type="Proteomes" id="UP000008143"/>
    </source>
</evidence>
<sequence>MAALYLGAISLLLAVVNTLSDISVYQVPFASGLVGSTVNLTCLLIDHEKQVSRAHPYWILQKPNQPEVTLYPVKPREATRAELSNEKEWKDMSISFSNLQLSDTNVYICRISVLKGADPLYIAGNGTMLYVHGPIQMIFNNSHVMCKTQVQMAETVSLVWDFGFWEMIRGAEFHDKQPNPDGSFWVSSHVTLQWPCPAMGNVTLSCLLRNNMGYIIDKQSAEVPCPAPIEMDFNNTHVTCVSQIQEAQNISLAWHFGHNKGIHGPELINQWQNPDGSYWISSSVALHQERCPTKAKVTLSCSLRHSLGYTLQNQSIEVPCTGAIKFKGHHPVLFYCLLLGSTLLILLLVLLLFYRRRRGLNPRQRLKVHVPYNAVNAARMIPVEIYVPWIPVCSLLGGHVGKCNVPVCDICLTMMRK</sequence>
<feature type="signal peptide" evidence="4">
    <location>
        <begin position="1"/>
        <end position="18"/>
    </location>
</feature>
<feature type="chain" id="PRO_5035292332" evidence="4">
    <location>
        <begin position="19"/>
        <end position="417"/>
    </location>
</feature>
<keyword evidence="4" id="KW-0732">Signal</keyword>
<feature type="domain" description="Immunoglobulin V-set" evidence="5">
    <location>
        <begin position="37"/>
        <end position="111"/>
    </location>
</feature>
<protein>
    <submittedName>
        <fullName evidence="7">Uncharacterized protein LOC101732913</fullName>
    </submittedName>
</protein>
<dbReference type="Gene3D" id="2.60.40.10">
    <property type="entry name" value="Immunoglobulins"/>
    <property type="match status" value="1"/>
</dbReference>
<dbReference type="RefSeq" id="XP_004919553.2">
    <property type="nucleotide sequence ID" value="XM_004919496.4"/>
</dbReference>
<evidence type="ECO:0000256" key="3">
    <source>
        <dbReference type="SAM" id="Phobius"/>
    </source>
</evidence>
<dbReference type="AGR" id="Xenbase:XB-GENE-29086567"/>
<keyword evidence="3" id="KW-1133">Transmembrane helix</keyword>
<accession>A0A8J0R656</accession>
<dbReference type="SMART" id="SM00406">
    <property type="entry name" value="IGv"/>
    <property type="match status" value="1"/>
</dbReference>
<dbReference type="GeneID" id="101732913"/>
<gene>
    <name evidence="7 8" type="primary">LOC101732913</name>
</gene>
<evidence type="ECO:0000313" key="7">
    <source>
        <dbReference type="RefSeq" id="XP_004919553.2"/>
    </source>
</evidence>
<keyword evidence="6" id="KW-1185">Reference proteome</keyword>
<dbReference type="InterPro" id="IPR051755">
    <property type="entry name" value="Ig-like_CS_Receptor"/>
</dbReference>
<dbReference type="Proteomes" id="UP000008143">
    <property type="component" value="Chromosome 7"/>
</dbReference>
<reference evidence="7" key="1">
    <citation type="submission" date="2025-08" db="UniProtKB">
        <authorList>
            <consortium name="RefSeq"/>
        </authorList>
    </citation>
    <scope>IDENTIFICATION</scope>
    <source>
        <strain evidence="7">Nigerian</strain>
        <tissue evidence="7">Liver and blood</tissue>
    </source>
</reference>
<keyword evidence="3" id="KW-0472">Membrane</keyword>
<keyword evidence="2" id="KW-0325">Glycoprotein</keyword>
<dbReference type="Xenbase" id="XB-GENE-29086567">
    <property type="gene designation" value="LOC101732913"/>
</dbReference>
<dbReference type="InterPro" id="IPR036179">
    <property type="entry name" value="Ig-like_dom_sf"/>
</dbReference>
<dbReference type="PANTHER" id="PTHR19971">
    <property type="entry name" value="SIGNAL-REGULATORY PROTEIN BETA"/>
    <property type="match status" value="1"/>
</dbReference>